<evidence type="ECO:0000313" key="2">
    <source>
        <dbReference type="Proteomes" id="UP000092993"/>
    </source>
</evidence>
<proteinExistence type="predicted"/>
<dbReference type="Gene3D" id="3.40.50.1000">
    <property type="entry name" value="HAD superfamily/HAD-like"/>
    <property type="match status" value="1"/>
</dbReference>
<gene>
    <name evidence="1" type="primary">HAD</name>
    <name evidence="1" type="ORF">A0H81_14786</name>
</gene>
<keyword evidence="2" id="KW-1185">Reference proteome</keyword>
<comment type="caution">
    <text evidence="1">The sequence shown here is derived from an EMBL/GenBank/DDBJ whole genome shotgun (WGS) entry which is preliminary data.</text>
</comment>
<sequence length="447" mass="50331">MDLVVWNASLRTLSTHLSISCSACHTQGYWKELPSLPTGSDGDCLPLASSEGERIDLVVNPPFPLSFGRPLYLHAGICFEDNGFDLSSAGDPADVQYRLDEESFRLFCGATRASLQKRDDLLFLNKKKRRISGGDDPVEDSWDSWSGRSERETLHDPKAFAFQRVPFAELNLPLEPPTIYNELRLFRQLTNDFSWAGVTPTVAWVERVMDNANKQEFFDVPVVRKEWLPLFELPRLSGDLLEAARAVHSMRIPYDGDPLPETDVVEDQFAWDDEPDPMFDYQPFVQPAVALGNVKIIVFDLYGTIFDRERVIRDVLESLTAPKARRFTSDDLYRLYTTYESYRSREHSSTADLIRGALNDVAEHLGLSINDEAVVTALNQVSHPPLYPDVLPAVEVLHNRGLKLLCMSPVDPAFSDAIQSSLPRGMTIVPTTYIYSRRHSSGSGSAR</sequence>
<name>A0A1C7LMV2_GRIFR</name>
<dbReference type="OrthoDB" id="2689908at2759"/>
<evidence type="ECO:0000313" key="1">
    <source>
        <dbReference type="EMBL" id="OBZ65277.1"/>
    </source>
</evidence>
<dbReference type="Gene3D" id="1.10.150.750">
    <property type="match status" value="1"/>
</dbReference>
<dbReference type="SUPFAM" id="SSF56784">
    <property type="entry name" value="HAD-like"/>
    <property type="match status" value="1"/>
</dbReference>
<dbReference type="InterPro" id="IPR023214">
    <property type="entry name" value="HAD_sf"/>
</dbReference>
<dbReference type="AlphaFoldDB" id="A0A1C7LMV2"/>
<protein>
    <submittedName>
        <fullName evidence="1">2-haloalkanoic acid dehalogenase</fullName>
    </submittedName>
</protein>
<dbReference type="Pfam" id="PF00702">
    <property type="entry name" value="Hydrolase"/>
    <property type="match status" value="1"/>
</dbReference>
<organism evidence="1 2">
    <name type="scientific">Grifola frondosa</name>
    <name type="common">Maitake</name>
    <name type="synonym">Polyporus frondosus</name>
    <dbReference type="NCBI Taxonomy" id="5627"/>
    <lineage>
        <taxon>Eukaryota</taxon>
        <taxon>Fungi</taxon>
        <taxon>Dikarya</taxon>
        <taxon>Basidiomycota</taxon>
        <taxon>Agaricomycotina</taxon>
        <taxon>Agaricomycetes</taxon>
        <taxon>Polyporales</taxon>
        <taxon>Grifolaceae</taxon>
        <taxon>Grifola</taxon>
    </lineage>
</organism>
<dbReference type="Proteomes" id="UP000092993">
    <property type="component" value="Unassembled WGS sequence"/>
</dbReference>
<accession>A0A1C7LMV2</accession>
<dbReference type="InterPro" id="IPR036412">
    <property type="entry name" value="HAD-like_sf"/>
</dbReference>
<reference evidence="1 2" key="1">
    <citation type="submission" date="2016-03" db="EMBL/GenBank/DDBJ databases">
        <title>Whole genome sequencing of Grifola frondosa 9006-11.</title>
        <authorList>
            <person name="Min B."/>
            <person name="Park H."/>
            <person name="Kim J.-G."/>
            <person name="Cho H."/>
            <person name="Oh Y.-L."/>
            <person name="Kong W.-S."/>
            <person name="Choi I.-G."/>
        </authorList>
    </citation>
    <scope>NUCLEOTIDE SEQUENCE [LARGE SCALE GENOMIC DNA]</scope>
    <source>
        <strain evidence="1 2">9006-11</strain>
    </source>
</reference>
<dbReference type="EMBL" id="LUGG01000047">
    <property type="protein sequence ID" value="OBZ65277.1"/>
    <property type="molecule type" value="Genomic_DNA"/>
</dbReference>